<dbReference type="InterPro" id="IPR011990">
    <property type="entry name" value="TPR-like_helical_dom_sf"/>
</dbReference>
<comment type="similarity">
    <text evidence="1">Belongs to the AfsR/DnrI/RedD regulatory family.</text>
</comment>
<evidence type="ECO:0000313" key="8">
    <source>
        <dbReference type="Proteomes" id="UP000589036"/>
    </source>
</evidence>
<dbReference type="CDD" id="cd15831">
    <property type="entry name" value="BTAD"/>
    <property type="match status" value="1"/>
</dbReference>
<dbReference type="InterPro" id="IPR005158">
    <property type="entry name" value="BTAD"/>
</dbReference>
<proteinExistence type="inferred from homology"/>
<dbReference type="PROSITE" id="PS51755">
    <property type="entry name" value="OMPR_PHOB"/>
    <property type="match status" value="1"/>
</dbReference>
<dbReference type="SMART" id="SM00862">
    <property type="entry name" value="Trans_reg_C"/>
    <property type="match status" value="1"/>
</dbReference>
<name>A0A852TTE2_9ACTN</name>
<keyword evidence="3 5" id="KW-0238">DNA-binding</keyword>
<dbReference type="GO" id="GO:0003677">
    <property type="term" value="F:DNA binding"/>
    <property type="evidence" value="ECO:0007669"/>
    <property type="project" value="UniProtKB-UniRule"/>
</dbReference>
<gene>
    <name evidence="7" type="ORF">HDA32_000504</name>
</gene>
<feature type="domain" description="OmpR/PhoB-type" evidence="6">
    <location>
        <begin position="1"/>
        <end position="74"/>
    </location>
</feature>
<dbReference type="Proteomes" id="UP000589036">
    <property type="component" value="Unassembled WGS sequence"/>
</dbReference>
<keyword evidence="2" id="KW-0805">Transcription regulation</keyword>
<dbReference type="AlphaFoldDB" id="A0A852TTE2"/>
<dbReference type="SMART" id="SM01043">
    <property type="entry name" value="BTAD"/>
    <property type="match status" value="1"/>
</dbReference>
<dbReference type="PANTHER" id="PTHR35807">
    <property type="entry name" value="TRANSCRIPTIONAL REGULATOR REDD-RELATED"/>
    <property type="match status" value="1"/>
</dbReference>
<dbReference type="Pfam" id="PF00486">
    <property type="entry name" value="Trans_reg_C"/>
    <property type="match status" value="1"/>
</dbReference>
<dbReference type="SUPFAM" id="SSF46894">
    <property type="entry name" value="C-terminal effector domain of the bipartite response regulators"/>
    <property type="match status" value="1"/>
</dbReference>
<dbReference type="GO" id="GO:0000160">
    <property type="term" value="P:phosphorelay signal transduction system"/>
    <property type="evidence" value="ECO:0007669"/>
    <property type="project" value="InterPro"/>
</dbReference>
<dbReference type="InterPro" id="IPR051677">
    <property type="entry name" value="AfsR-DnrI-RedD_regulator"/>
</dbReference>
<evidence type="ECO:0000259" key="6">
    <source>
        <dbReference type="PROSITE" id="PS51755"/>
    </source>
</evidence>
<dbReference type="PANTHER" id="PTHR35807:SF1">
    <property type="entry name" value="TRANSCRIPTIONAL REGULATOR REDD"/>
    <property type="match status" value="1"/>
</dbReference>
<dbReference type="InterPro" id="IPR016032">
    <property type="entry name" value="Sig_transdc_resp-reg_C-effctor"/>
</dbReference>
<evidence type="ECO:0000313" key="7">
    <source>
        <dbReference type="EMBL" id="NYE45384.1"/>
    </source>
</evidence>
<protein>
    <submittedName>
        <fullName evidence="7">DNA-binding SARP family transcriptional activator</fullName>
    </submittedName>
</protein>
<dbReference type="Gene3D" id="1.10.10.10">
    <property type="entry name" value="Winged helix-like DNA-binding domain superfamily/Winged helix DNA-binding domain"/>
    <property type="match status" value="1"/>
</dbReference>
<keyword evidence="8" id="KW-1185">Reference proteome</keyword>
<evidence type="ECO:0000256" key="1">
    <source>
        <dbReference type="ARBA" id="ARBA00005820"/>
    </source>
</evidence>
<evidence type="ECO:0000256" key="3">
    <source>
        <dbReference type="ARBA" id="ARBA00023125"/>
    </source>
</evidence>
<dbReference type="InterPro" id="IPR036388">
    <property type="entry name" value="WH-like_DNA-bd_sf"/>
</dbReference>
<dbReference type="Pfam" id="PF03704">
    <property type="entry name" value="BTAD"/>
    <property type="match status" value="1"/>
</dbReference>
<keyword evidence="4" id="KW-0804">Transcription</keyword>
<sequence>MSAPSAPRLRQVLALFLARENQTVTRDAVISEMWGESPPRTAVATVQTYVYQLRRGALYAEELITRPGGYVLIVPEGALDLHHFEALAAEGETLLRRGRTREAAGRLGQALDLWKGEPLSDTPKGPTLSAYAAALQERRRQVLMQRINADMLCGDDYRVIGELRMLIQADPYNEWYHEQLIKALFRSGRRWDALQSYQELERLLSDELDLPPSDRLRRLYAEFLGGGHIRRVG</sequence>
<dbReference type="Gene3D" id="1.25.40.10">
    <property type="entry name" value="Tetratricopeptide repeat domain"/>
    <property type="match status" value="1"/>
</dbReference>
<evidence type="ECO:0000256" key="5">
    <source>
        <dbReference type="PROSITE-ProRule" id="PRU01091"/>
    </source>
</evidence>
<comment type="caution">
    <text evidence="7">The sequence shown here is derived from an EMBL/GenBank/DDBJ whole genome shotgun (WGS) entry which is preliminary data.</text>
</comment>
<evidence type="ECO:0000256" key="4">
    <source>
        <dbReference type="ARBA" id="ARBA00023163"/>
    </source>
</evidence>
<organism evidence="7 8">
    <name type="scientific">Spinactinospora alkalitolerans</name>
    <dbReference type="NCBI Taxonomy" id="687207"/>
    <lineage>
        <taxon>Bacteria</taxon>
        <taxon>Bacillati</taxon>
        <taxon>Actinomycetota</taxon>
        <taxon>Actinomycetes</taxon>
        <taxon>Streptosporangiales</taxon>
        <taxon>Nocardiopsidaceae</taxon>
        <taxon>Spinactinospora</taxon>
    </lineage>
</organism>
<dbReference type="EMBL" id="JACCCC010000001">
    <property type="protein sequence ID" value="NYE45384.1"/>
    <property type="molecule type" value="Genomic_DNA"/>
</dbReference>
<accession>A0A852TTE2</accession>
<reference evidence="7 8" key="1">
    <citation type="submission" date="2020-07" db="EMBL/GenBank/DDBJ databases">
        <title>Sequencing the genomes of 1000 actinobacteria strains.</title>
        <authorList>
            <person name="Klenk H.-P."/>
        </authorList>
    </citation>
    <scope>NUCLEOTIDE SEQUENCE [LARGE SCALE GENOMIC DNA]</scope>
    <source>
        <strain evidence="7 8">CXB654</strain>
    </source>
</reference>
<feature type="DNA-binding region" description="OmpR/PhoB-type" evidence="5">
    <location>
        <begin position="1"/>
        <end position="74"/>
    </location>
</feature>
<dbReference type="RefSeq" id="WP_179641614.1">
    <property type="nucleotide sequence ID" value="NZ_BAAAYY010000007.1"/>
</dbReference>
<dbReference type="InterPro" id="IPR001867">
    <property type="entry name" value="OmpR/PhoB-type_DNA-bd"/>
</dbReference>
<dbReference type="GO" id="GO:0006355">
    <property type="term" value="P:regulation of DNA-templated transcription"/>
    <property type="evidence" value="ECO:0007669"/>
    <property type="project" value="InterPro"/>
</dbReference>
<dbReference type="SUPFAM" id="SSF48452">
    <property type="entry name" value="TPR-like"/>
    <property type="match status" value="1"/>
</dbReference>
<evidence type="ECO:0000256" key="2">
    <source>
        <dbReference type="ARBA" id="ARBA00023015"/>
    </source>
</evidence>